<dbReference type="Pfam" id="PF03000">
    <property type="entry name" value="NPH3"/>
    <property type="match status" value="1"/>
</dbReference>
<dbReference type="GO" id="GO:0005886">
    <property type="term" value="C:plasma membrane"/>
    <property type="evidence" value="ECO:0007669"/>
    <property type="project" value="UniProtKB-ARBA"/>
</dbReference>
<keyword evidence="9" id="KW-1185">Reference proteome</keyword>
<keyword evidence="3" id="KW-0833">Ubl conjugation pathway</keyword>
<dbReference type="InterPro" id="IPR027356">
    <property type="entry name" value="NPH3_dom"/>
</dbReference>
<sequence>MKFMKLGSKPDSFQSDEDCIRYVASDLATDVVVNVGDVKFYLHKFPLLSKSARLQKLIAATIDEQADDEIRIPDIPGGPQAFEICAKFCYGMTVTLNAYNVVAVRCAAEYLEMYESIESGNLVYKIEVFLNSSVLRSWKDSIIVLQTTRSFYPWSEDVKIDVRCLESIASKAAMDPARVDWSYTYNRRKLLPPEINNNGVPRDWWVEDLAELSIDLYKRVISTVRRKPSVSLEVVGEALEVYAGKRIPGFMIQTDDDYDVEESRSLLETLVSLLPSGKQSVSCGFLIKLLKSSVSLECGEEERKELSRRIGEKLEEANVADLLIRASQGCETVYDIDIVETLIDEFVAQTQKRDDEVDCSDTNDGNVFVSDSSKAIVAKLIDGYLAEIARIEPNLSPLKFIKIEEKVSTFPRTSHDGIYRAIDMFLKQHPGITKSEKKSICRLMDCRKLSPEACTHAVQNERLPLRVVVQILFFEQVRATCPTPRPSLPPSGSHGSSRTTTTEEECDSVTATEETTTTTTTTTTRDKTSSSEKTKAKGVVMSRLFSKLWTGKDRDGVGDVSSSDTSESPGSATTVDDKSTPSTRRRRSSS</sequence>
<evidence type="ECO:0008006" key="10">
    <source>
        <dbReference type="Google" id="ProtNLM"/>
    </source>
</evidence>
<feature type="compositionally biased region" description="Low complexity" evidence="5">
    <location>
        <begin position="510"/>
        <end position="523"/>
    </location>
</feature>
<feature type="region of interest" description="Disordered" evidence="5">
    <location>
        <begin position="482"/>
        <end position="590"/>
    </location>
</feature>
<dbReference type="PROSITE" id="PS51649">
    <property type="entry name" value="NPH3"/>
    <property type="match status" value="1"/>
</dbReference>
<evidence type="ECO:0000256" key="4">
    <source>
        <dbReference type="PROSITE-ProRule" id="PRU00982"/>
    </source>
</evidence>
<reference evidence="8 9" key="1">
    <citation type="submission" date="2022-03" db="EMBL/GenBank/DDBJ databases">
        <authorList>
            <person name="Nunn A."/>
            <person name="Chopra R."/>
            <person name="Nunn A."/>
            <person name="Contreras Garrido A."/>
        </authorList>
    </citation>
    <scope>NUCLEOTIDE SEQUENCE [LARGE SCALE GENOMIC DNA]</scope>
</reference>
<dbReference type="PROSITE" id="PS50097">
    <property type="entry name" value="BTB"/>
    <property type="match status" value="1"/>
</dbReference>
<evidence type="ECO:0000313" key="9">
    <source>
        <dbReference type="Proteomes" id="UP000836841"/>
    </source>
</evidence>
<dbReference type="SUPFAM" id="SSF54695">
    <property type="entry name" value="POZ domain"/>
    <property type="match status" value="1"/>
</dbReference>
<dbReference type="InterPro" id="IPR011333">
    <property type="entry name" value="SKP1/BTB/POZ_sf"/>
</dbReference>
<evidence type="ECO:0000259" key="7">
    <source>
        <dbReference type="PROSITE" id="PS51649"/>
    </source>
</evidence>
<gene>
    <name evidence="8" type="ORF">TAV2_LOCUS7895</name>
</gene>
<dbReference type="AlphaFoldDB" id="A0AAU9RIJ2"/>
<organism evidence="8 9">
    <name type="scientific">Thlaspi arvense</name>
    <name type="common">Field penny-cress</name>
    <dbReference type="NCBI Taxonomy" id="13288"/>
    <lineage>
        <taxon>Eukaryota</taxon>
        <taxon>Viridiplantae</taxon>
        <taxon>Streptophyta</taxon>
        <taxon>Embryophyta</taxon>
        <taxon>Tracheophyta</taxon>
        <taxon>Spermatophyta</taxon>
        <taxon>Magnoliopsida</taxon>
        <taxon>eudicotyledons</taxon>
        <taxon>Gunneridae</taxon>
        <taxon>Pentapetalae</taxon>
        <taxon>rosids</taxon>
        <taxon>malvids</taxon>
        <taxon>Brassicales</taxon>
        <taxon>Brassicaceae</taxon>
        <taxon>Thlaspideae</taxon>
        <taxon>Thlaspi</taxon>
    </lineage>
</organism>
<evidence type="ECO:0000256" key="5">
    <source>
        <dbReference type="SAM" id="MobiDB-lite"/>
    </source>
</evidence>
<keyword evidence="2" id="KW-0597">Phosphoprotein</keyword>
<evidence type="ECO:0000256" key="2">
    <source>
        <dbReference type="ARBA" id="ARBA00022553"/>
    </source>
</evidence>
<feature type="compositionally biased region" description="Low complexity" evidence="5">
    <location>
        <begin position="558"/>
        <end position="571"/>
    </location>
</feature>
<accession>A0AAU9RIJ2</accession>
<dbReference type="InterPro" id="IPR000210">
    <property type="entry name" value="BTB/POZ_dom"/>
</dbReference>
<dbReference type="Proteomes" id="UP000836841">
    <property type="component" value="Chromosome 2"/>
</dbReference>
<name>A0AAU9RIJ2_THLAR</name>
<proteinExistence type="inferred from homology"/>
<evidence type="ECO:0000259" key="6">
    <source>
        <dbReference type="PROSITE" id="PS50097"/>
    </source>
</evidence>
<dbReference type="FunFam" id="3.30.710.10:FF:000173">
    <property type="entry name" value="BTB/POZ domain-containing protein NPY2"/>
    <property type="match status" value="1"/>
</dbReference>
<dbReference type="EMBL" id="OU466858">
    <property type="protein sequence ID" value="CAH2043238.1"/>
    <property type="molecule type" value="Genomic_DNA"/>
</dbReference>
<dbReference type="PANTHER" id="PTHR32370">
    <property type="entry name" value="OS12G0117600 PROTEIN"/>
    <property type="match status" value="1"/>
</dbReference>
<protein>
    <recommendedName>
        <fullName evidence="10">Phototropic-responsive NPH3 family protein</fullName>
    </recommendedName>
</protein>
<comment type="similarity">
    <text evidence="4">Belongs to the NPH3 family.</text>
</comment>
<dbReference type="Gene3D" id="3.30.710.10">
    <property type="entry name" value="Potassium Channel Kv1.1, Chain A"/>
    <property type="match status" value="1"/>
</dbReference>
<dbReference type="GO" id="GO:0009958">
    <property type="term" value="P:positive gravitropism"/>
    <property type="evidence" value="ECO:0007669"/>
    <property type="project" value="UniProtKB-ARBA"/>
</dbReference>
<dbReference type="InterPro" id="IPR043454">
    <property type="entry name" value="NPH3/RPT2-like"/>
</dbReference>
<feature type="domain" description="NPH3" evidence="7">
    <location>
        <begin position="203"/>
        <end position="478"/>
    </location>
</feature>
<evidence type="ECO:0000256" key="3">
    <source>
        <dbReference type="ARBA" id="ARBA00022786"/>
    </source>
</evidence>
<dbReference type="GO" id="GO:0005829">
    <property type="term" value="C:cytosol"/>
    <property type="evidence" value="ECO:0007669"/>
    <property type="project" value="UniProtKB-ARBA"/>
</dbReference>
<feature type="compositionally biased region" description="Basic and acidic residues" evidence="5">
    <location>
        <begin position="524"/>
        <end position="535"/>
    </location>
</feature>
<evidence type="ECO:0000256" key="1">
    <source>
        <dbReference type="ARBA" id="ARBA00004906"/>
    </source>
</evidence>
<feature type="domain" description="BTB" evidence="6">
    <location>
        <begin position="29"/>
        <end position="98"/>
    </location>
</feature>
<dbReference type="Pfam" id="PF00651">
    <property type="entry name" value="BTB"/>
    <property type="match status" value="1"/>
</dbReference>
<feature type="compositionally biased region" description="Low complexity" evidence="5">
    <location>
        <begin position="490"/>
        <end position="500"/>
    </location>
</feature>
<dbReference type="CDD" id="cd18312">
    <property type="entry name" value="BTB_POZ_NPY3-like"/>
    <property type="match status" value="1"/>
</dbReference>
<comment type="pathway">
    <text evidence="1">Protein modification; protein ubiquitination.</text>
</comment>
<evidence type="ECO:0000313" key="8">
    <source>
        <dbReference type="EMBL" id="CAH2043238.1"/>
    </source>
</evidence>